<organism evidence="4">
    <name type="scientific">Rosellinia necatrix</name>
    <name type="common">White root-rot fungus</name>
    <dbReference type="NCBI Taxonomy" id="77044"/>
    <lineage>
        <taxon>Eukaryota</taxon>
        <taxon>Fungi</taxon>
        <taxon>Dikarya</taxon>
        <taxon>Ascomycota</taxon>
        <taxon>Pezizomycotina</taxon>
        <taxon>Sordariomycetes</taxon>
        <taxon>Xylariomycetidae</taxon>
        <taxon>Xylariales</taxon>
        <taxon>Xylariaceae</taxon>
        <taxon>Rosellinia</taxon>
    </lineage>
</organism>
<gene>
    <name evidence="4" type="ORF">SAMD00023353_1400190</name>
</gene>
<comment type="similarity">
    <text evidence="1">Belongs to the FAH family.</text>
</comment>
<dbReference type="OMA" id="RDFMLYE"/>
<evidence type="ECO:0000313" key="5">
    <source>
        <dbReference type="Proteomes" id="UP000054516"/>
    </source>
</evidence>
<dbReference type="EMBL" id="DF977459">
    <property type="protein sequence ID" value="GAP85736.2"/>
    <property type="molecule type" value="Genomic_DNA"/>
</dbReference>
<accession>A0A1W2TCN9</accession>
<protein>
    <submittedName>
        <fullName evidence="4">Putative fumarylacetoacetase</fullName>
    </submittedName>
</protein>
<evidence type="ECO:0000256" key="2">
    <source>
        <dbReference type="SAM" id="MobiDB-lite"/>
    </source>
</evidence>
<evidence type="ECO:0000259" key="3">
    <source>
        <dbReference type="Pfam" id="PF01557"/>
    </source>
</evidence>
<dbReference type="STRING" id="77044.A0A1W2TCN9"/>
<keyword evidence="5" id="KW-1185">Reference proteome</keyword>
<dbReference type="SUPFAM" id="SSF56529">
    <property type="entry name" value="FAH"/>
    <property type="match status" value="1"/>
</dbReference>
<dbReference type="PANTHER" id="PTHR43211">
    <property type="entry name" value="FUMARYLACETOACETATE HYDROLASE"/>
    <property type="match status" value="1"/>
</dbReference>
<reference evidence="4" key="1">
    <citation type="submission" date="2016-03" db="EMBL/GenBank/DDBJ databases">
        <title>Draft genome sequence of Rosellinia necatrix.</title>
        <authorList>
            <person name="Kanematsu S."/>
        </authorList>
    </citation>
    <scope>NUCLEOTIDE SEQUENCE [LARGE SCALE GENOMIC DNA]</scope>
    <source>
        <strain evidence="4">W97</strain>
    </source>
</reference>
<dbReference type="OrthoDB" id="411064at2759"/>
<proteinExistence type="inferred from homology"/>
<evidence type="ECO:0000256" key="1">
    <source>
        <dbReference type="ARBA" id="ARBA00010211"/>
    </source>
</evidence>
<feature type="region of interest" description="Disordered" evidence="2">
    <location>
        <begin position="1"/>
        <end position="21"/>
    </location>
</feature>
<evidence type="ECO:0000313" key="4">
    <source>
        <dbReference type="EMBL" id="GAP85736.2"/>
    </source>
</evidence>
<dbReference type="InterPro" id="IPR011234">
    <property type="entry name" value="Fumarylacetoacetase-like_C"/>
</dbReference>
<dbReference type="PANTHER" id="PTHR43211:SF1">
    <property type="entry name" value="BLL6422 PROTEIN"/>
    <property type="match status" value="1"/>
</dbReference>
<dbReference type="GO" id="GO:0003824">
    <property type="term" value="F:catalytic activity"/>
    <property type="evidence" value="ECO:0007669"/>
    <property type="project" value="InterPro"/>
</dbReference>
<dbReference type="Pfam" id="PF01557">
    <property type="entry name" value="FAA_hydrolase"/>
    <property type="match status" value="1"/>
</dbReference>
<dbReference type="Gene3D" id="3.90.850.10">
    <property type="entry name" value="Fumarylacetoacetase-like, C-terminal domain"/>
    <property type="match status" value="1"/>
</dbReference>
<dbReference type="Proteomes" id="UP000054516">
    <property type="component" value="Unassembled WGS sequence"/>
</dbReference>
<name>A0A1W2TCN9_ROSNE</name>
<dbReference type="AlphaFoldDB" id="A0A1W2TCN9"/>
<feature type="domain" description="Fumarylacetoacetase-like C-terminal" evidence="3">
    <location>
        <begin position="106"/>
        <end position="264"/>
    </location>
</feature>
<dbReference type="InterPro" id="IPR036663">
    <property type="entry name" value="Fumarylacetoacetase_C_sf"/>
</dbReference>
<sequence>MRFHRVGGKVTQAHDAPGEEEPGAVADMLRRVLEGNPPDEADVGKRALPFQPRSYRDFMLFERHYYGAAVGMTSLYRPLANTLARLFSAVTGVDFPLFKPHALWYRQPIFYQSNHLAFYSDGAPIAYPGYCEYLDVELELGIVLGKPLHDASPDEATAAIAGFCVFNDFSARNGQMEEMASGFGPQHSKSFANSISSTVVSADEILPRINHLSGRIIINDVVVKEPRVDNWQFSLGQALSHVSKGTRLYPGEFFGSGTFPLGAGIERMFATLIDVSDSFSSILGTRLCRHIQHTHSKLLRSSTN</sequence>